<feature type="domain" description="Fe-S metabolism associated" evidence="3">
    <location>
        <begin position="27"/>
        <end position="144"/>
    </location>
</feature>
<comment type="similarity">
    <text evidence="1">Belongs to the SufE family.</text>
</comment>
<evidence type="ECO:0000256" key="2">
    <source>
        <dbReference type="PIRSR" id="PIRSR617763-1"/>
    </source>
</evidence>
<dbReference type="InterPro" id="IPR017763">
    <property type="entry name" value="Cysteine_desulfurase_CsdE"/>
</dbReference>
<dbReference type="PANTHER" id="PTHR43597">
    <property type="entry name" value="SULFUR ACCEPTOR PROTEIN CSDE"/>
    <property type="match status" value="1"/>
</dbReference>
<dbReference type="Proteomes" id="UP000092377">
    <property type="component" value="Unassembled WGS sequence"/>
</dbReference>
<sequence>MTKETQMIHAFPAHPFGHDIRREQLAQTFAACHSWEEKYRQLVILSRQLPVLPAEDRTGVSEIKGCENRVWLDGTLNNDGTLHFWGDSDGRIVKGLLAVLLTEIEGFTPAELLSLDLPAVFEQYKLSDQLSQSRRNGIAALINAARIIAQKFSD</sequence>
<organism evidence="4 5">
    <name type="scientific">Morganella psychrotolerans</name>
    <dbReference type="NCBI Taxonomy" id="368603"/>
    <lineage>
        <taxon>Bacteria</taxon>
        <taxon>Pseudomonadati</taxon>
        <taxon>Pseudomonadota</taxon>
        <taxon>Gammaproteobacteria</taxon>
        <taxon>Enterobacterales</taxon>
        <taxon>Morganellaceae</taxon>
        <taxon>Morganella</taxon>
    </lineage>
</organism>
<dbReference type="RefSeq" id="WP_067401598.1">
    <property type="nucleotide sequence ID" value="NZ_LZEY01000013.1"/>
</dbReference>
<dbReference type="Pfam" id="PF02657">
    <property type="entry name" value="SufE"/>
    <property type="match status" value="1"/>
</dbReference>
<dbReference type="EMBL" id="LZEY01000013">
    <property type="protein sequence ID" value="OBU10631.1"/>
    <property type="molecule type" value="Genomic_DNA"/>
</dbReference>
<dbReference type="Gene3D" id="3.90.1010.10">
    <property type="match status" value="1"/>
</dbReference>
<comment type="caution">
    <text evidence="4">The sequence shown here is derived from an EMBL/GenBank/DDBJ whole genome shotgun (WGS) entry which is preliminary data.</text>
</comment>
<name>A0A1B8HN24_9GAMM</name>
<reference evidence="5" key="1">
    <citation type="submission" date="2016-06" db="EMBL/GenBank/DDBJ databases">
        <authorList>
            <person name="Butler K."/>
        </authorList>
    </citation>
    <scope>NUCLEOTIDE SEQUENCE [LARGE SCALE GENOMIC DNA]</scope>
    <source>
        <strain evidence="5">GCSL-Mp20</strain>
    </source>
</reference>
<accession>A0A1B8HN24</accession>
<dbReference type="NCBIfam" id="TIGR03391">
    <property type="entry name" value="FeS_syn_CsdE"/>
    <property type="match status" value="1"/>
</dbReference>
<dbReference type="SUPFAM" id="SSF82649">
    <property type="entry name" value="SufE/NifU"/>
    <property type="match status" value="1"/>
</dbReference>
<evidence type="ECO:0000256" key="1">
    <source>
        <dbReference type="ARBA" id="ARBA00010282"/>
    </source>
</evidence>
<protein>
    <submittedName>
        <fullName evidence="4">Cysteine desulfurase, sulfur acceptor subunit CsdE</fullName>
    </submittedName>
</protein>
<dbReference type="PANTHER" id="PTHR43597:SF5">
    <property type="entry name" value="SUFE-LIKE PROTEIN 2, CHLOROPLASTIC"/>
    <property type="match status" value="1"/>
</dbReference>
<proteinExistence type="inferred from homology"/>
<evidence type="ECO:0000313" key="4">
    <source>
        <dbReference type="EMBL" id="OBU10631.1"/>
    </source>
</evidence>
<keyword evidence="5" id="KW-1185">Reference proteome</keyword>
<dbReference type="InterPro" id="IPR003808">
    <property type="entry name" value="Fe-S_metab-assoc_dom"/>
</dbReference>
<gene>
    <name evidence="4" type="ORF">AYY18_18115</name>
</gene>
<dbReference type="AlphaFoldDB" id="A0A1B8HN24"/>
<evidence type="ECO:0000259" key="3">
    <source>
        <dbReference type="Pfam" id="PF02657"/>
    </source>
</evidence>
<feature type="active site" description="Cysteine persulfide intermediate" evidence="2">
    <location>
        <position position="66"/>
    </location>
</feature>
<evidence type="ECO:0000313" key="5">
    <source>
        <dbReference type="Proteomes" id="UP000092377"/>
    </source>
</evidence>